<name>A0A6J5MTM1_9CAUD</name>
<organism evidence="1">
    <name type="scientific">uncultured Caudovirales phage</name>
    <dbReference type="NCBI Taxonomy" id="2100421"/>
    <lineage>
        <taxon>Viruses</taxon>
        <taxon>Duplodnaviria</taxon>
        <taxon>Heunggongvirae</taxon>
        <taxon>Uroviricota</taxon>
        <taxon>Caudoviricetes</taxon>
        <taxon>Peduoviridae</taxon>
        <taxon>Maltschvirus</taxon>
        <taxon>Maltschvirus maltsch</taxon>
    </lineage>
</organism>
<proteinExistence type="predicted"/>
<accession>A0A6J5MTM1</accession>
<dbReference type="EMBL" id="LR796544">
    <property type="protein sequence ID" value="CAB4150525.1"/>
    <property type="molecule type" value="Genomic_DNA"/>
</dbReference>
<gene>
    <name evidence="1" type="ORF">UFOVP567_46</name>
</gene>
<reference evidence="1" key="1">
    <citation type="submission" date="2020-04" db="EMBL/GenBank/DDBJ databases">
        <authorList>
            <person name="Chiriac C."/>
            <person name="Salcher M."/>
            <person name="Ghai R."/>
            <person name="Kavagutti S V."/>
        </authorList>
    </citation>
    <scope>NUCLEOTIDE SEQUENCE</scope>
</reference>
<protein>
    <submittedName>
        <fullName evidence="1">Uncharacterized protein</fullName>
    </submittedName>
</protein>
<sequence>MTTPTLDSLRFDYVTALDAFFAAAKAHAARDEYRVDPLRAERLALKRAENALRRVQPIGSAWPLPSESR</sequence>
<evidence type="ECO:0000313" key="1">
    <source>
        <dbReference type="EMBL" id="CAB4150525.1"/>
    </source>
</evidence>